<sequence length="152" mass="17872">MSSRISHLLTLWKQARLPWRSRVFVGTDLSGNEYYESVTALNGRTRRIVEMKEKKLLSDYEEDALPVQWQSWLRHTRYDPPTIDEIKLANKRRETIIQKAKAFDKEWEERKKASSSPSSPTSPVKQNQPLETKDKKDTPFEPESWNPEVAKK</sequence>
<evidence type="ECO:0008006" key="5">
    <source>
        <dbReference type="Google" id="ProtNLM"/>
    </source>
</evidence>
<evidence type="ECO:0000313" key="4">
    <source>
        <dbReference type="Proteomes" id="UP000266861"/>
    </source>
</evidence>
<dbReference type="Pfam" id="PF05071">
    <property type="entry name" value="NDUFA12"/>
    <property type="match status" value="1"/>
</dbReference>
<dbReference type="GO" id="GO:0032981">
    <property type="term" value="P:mitochondrial respiratory chain complex I assembly"/>
    <property type="evidence" value="ECO:0007669"/>
    <property type="project" value="TreeGrafter"/>
</dbReference>
<dbReference type="EMBL" id="PQFF01000185">
    <property type="protein sequence ID" value="RHZ76451.1"/>
    <property type="molecule type" value="Genomic_DNA"/>
</dbReference>
<dbReference type="STRING" id="1348612.A0A397IKJ5"/>
<comment type="similarity">
    <text evidence="1">Belongs to the complex I NDUFA12 subunit family.</text>
</comment>
<dbReference type="GO" id="GO:0045271">
    <property type="term" value="C:respiratory chain complex I"/>
    <property type="evidence" value="ECO:0007669"/>
    <property type="project" value="InterPro"/>
</dbReference>
<dbReference type="OrthoDB" id="10255576at2759"/>
<reference evidence="3 4" key="1">
    <citation type="submission" date="2018-08" db="EMBL/GenBank/DDBJ databases">
        <title>Genome and evolution of the arbuscular mycorrhizal fungus Diversispora epigaea (formerly Glomus versiforme) and its bacterial endosymbionts.</title>
        <authorList>
            <person name="Sun X."/>
            <person name="Fei Z."/>
            <person name="Harrison M."/>
        </authorList>
    </citation>
    <scope>NUCLEOTIDE SEQUENCE [LARGE SCALE GENOMIC DNA]</scope>
    <source>
        <strain evidence="3 4">IT104</strain>
    </source>
</reference>
<evidence type="ECO:0000313" key="3">
    <source>
        <dbReference type="EMBL" id="RHZ76451.1"/>
    </source>
</evidence>
<evidence type="ECO:0000256" key="1">
    <source>
        <dbReference type="ARBA" id="ARBA00007355"/>
    </source>
</evidence>
<comment type="caution">
    <text evidence="3">The sequence shown here is derived from an EMBL/GenBank/DDBJ whole genome shotgun (WGS) entry which is preliminary data.</text>
</comment>
<feature type="compositionally biased region" description="Low complexity" evidence="2">
    <location>
        <begin position="114"/>
        <end position="123"/>
    </location>
</feature>
<dbReference type="InterPro" id="IPR052618">
    <property type="entry name" value="ComplexI_NDUFA12"/>
</dbReference>
<evidence type="ECO:0000256" key="2">
    <source>
        <dbReference type="SAM" id="MobiDB-lite"/>
    </source>
</evidence>
<dbReference type="PANTHER" id="PTHR32470">
    <property type="entry name" value="ADH DEHYDROGENASE [UBIQUINONE] 1 ALPHA SUBCOMPLEX ASSEMBLY FACTOR 2"/>
    <property type="match status" value="1"/>
</dbReference>
<proteinExistence type="inferred from homology"/>
<dbReference type="GO" id="GO:0005739">
    <property type="term" value="C:mitochondrion"/>
    <property type="evidence" value="ECO:0007669"/>
    <property type="project" value="TreeGrafter"/>
</dbReference>
<protein>
    <recommendedName>
        <fullName evidence="5">NADH dehydrogenase [ubiquinone] 1 alpha subcomplex subunit</fullName>
    </recommendedName>
</protein>
<keyword evidence="4" id="KW-1185">Reference proteome</keyword>
<feature type="region of interest" description="Disordered" evidence="2">
    <location>
        <begin position="104"/>
        <end position="152"/>
    </location>
</feature>
<dbReference type="Proteomes" id="UP000266861">
    <property type="component" value="Unassembled WGS sequence"/>
</dbReference>
<name>A0A397IKJ5_9GLOM</name>
<dbReference type="InterPro" id="IPR007763">
    <property type="entry name" value="NDUFA12"/>
</dbReference>
<organism evidence="3 4">
    <name type="scientific">Diversispora epigaea</name>
    <dbReference type="NCBI Taxonomy" id="1348612"/>
    <lineage>
        <taxon>Eukaryota</taxon>
        <taxon>Fungi</taxon>
        <taxon>Fungi incertae sedis</taxon>
        <taxon>Mucoromycota</taxon>
        <taxon>Glomeromycotina</taxon>
        <taxon>Glomeromycetes</taxon>
        <taxon>Diversisporales</taxon>
        <taxon>Diversisporaceae</taxon>
        <taxon>Diversispora</taxon>
    </lineage>
</organism>
<dbReference type="PANTHER" id="PTHR32470:SF2">
    <property type="entry name" value="NADH DEHYDROGENASE [UBIQUINONE] 1 ALPHA SUBCOMPLEX ASSEMBLY FACTOR 2"/>
    <property type="match status" value="1"/>
</dbReference>
<accession>A0A397IKJ5</accession>
<gene>
    <name evidence="3" type="ORF">Glove_197g79</name>
</gene>
<dbReference type="AlphaFoldDB" id="A0A397IKJ5"/>